<feature type="region of interest" description="Disordered" evidence="1">
    <location>
        <begin position="76"/>
        <end position="127"/>
    </location>
</feature>
<dbReference type="Proteomes" id="UP000652761">
    <property type="component" value="Unassembled WGS sequence"/>
</dbReference>
<feature type="compositionally biased region" description="Acidic residues" evidence="1">
    <location>
        <begin position="308"/>
        <end position="329"/>
    </location>
</feature>
<dbReference type="OrthoDB" id="6768573at2759"/>
<dbReference type="EMBL" id="NMUH01002835">
    <property type="protein sequence ID" value="MQM02315.1"/>
    <property type="molecule type" value="Genomic_DNA"/>
</dbReference>
<evidence type="ECO:0000256" key="1">
    <source>
        <dbReference type="SAM" id="MobiDB-lite"/>
    </source>
</evidence>
<reference evidence="2" key="1">
    <citation type="submission" date="2017-07" db="EMBL/GenBank/DDBJ databases">
        <title>Taro Niue Genome Assembly and Annotation.</title>
        <authorList>
            <person name="Atibalentja N."/>
            <person name="Keating K."/>
            <person name="Fields C.J."/>
        </authorList>
    </citation>
    <scope>NUCLEOTIDE SEQUENCE</scope>
    <source>
        <strain evidence="2">Niue_2</strain>
        <tissue evidence="2">Leaf</tissue>
    </source>
</reference>
<accession>A0A843WC45</accession>
<dbReference type="AlphaFoldDB" id="A0A843WC45"/>
<evidence type="ECO:0000313" key="2">
    <source>
        <dbReference type="EMBL" id="MQM02315.1"/>
    </source>
</evidence>
<name>A0A843WC45_COLES</name>
<protein>
    <submittedName>
        <fullName evidence="2">Uncharacterized protein</fullName>
    </submittedName>
</protein>
<sequence length="340" mass="36612">MKKKFHVHLEPVVARLNAHGEILCSLQSDVTSIFISQSTGAKEIGAVKSELQEMRSELGSLKKLVTDLSDFVRVHLSTPAPPSPTQSIPEVSIGPPGPSEPVEPVARLSGPSVEESGPPWPSLEELEPSGPCVVEDISVGPSGPSVQMESVIFASNQAECISLVLGPSSFYSFLLSDPLRASSGDPLLPGGSRDIGEGFPNTRLKLASTKNPEQEEFGGFLGLPKESFNSNLDPFGDFPRVLDPHISPSFGARSKCVDTQADCADTTGFNYSDCFLGQSSSVDTQDNEEKEVDPNALDDHVVEQKVESDEEEEWTDDEDEEDDEDDAEIDISSASNGEYR</sequence>
<organism evidence="2 3">
    <name type="scientific">Colocasia esculenta</name>
    <name type="common">Wild taro</name>
    <name type="synonym">Arum esculentum</name>
    <dbReference type="NCBI Taxonomy" id="4460"/>
    <lineage>
        <taxon>Eukaryota</taxon>
        <taxon>Viridiplantae</taxon>
        <taxon>Streptophyta</taxon>
        <taxon>Embryophyta</taxon>
        <taxon>Tracheophyta</taxon>
        <taxon>Spermatophyta</taxon>
        <taxon>Magnoliopsida</taxon>
        <taxon>Liliopsida</taxon>
        <taxon>Araceae</taxon>
        <taxon>Aroideae</taxon>
        <taxon>Colocasieae</taxon>
        <taxon>Colocasia</taxon>
    </lineage>
</organism>
<comment type="caution">
    <text evidence="2">The sequence shown here is derived from an EMBL/GenBank/DDBJ whole genome shotgun (WGS) entry which is preliminary data.</text>
</comment>
<proteinExistence type="predicted"/>
<feature type="compositionally biased region" description="Basic and acidic residues" evidence="1">
    <location>
        <begin position="297"/>
        <end position="307"/>
    </location>
</feature>
<feature type="region of interest" description="Disordered" evidence="1">
    <location>
        <begin position="280"/>
        <end position="340"/>
    </location>
</feature>
<gene>
    <name evidence="2" type="ORF">Taro_035081</name>
</gene>
<evidence type="ECO:0000313" key="3">
    <source>
        <dbReference type="Proteomes" id="UP000652761"/>
    </source>
</evidence>
<keyword evidence="3" id="KW-1185">Reference proteome</keyword>